<sequence>MAIANYWLIKTKVTEMRIAYLKTRLKQCSDSIQ</sequence>
<accession>A0A0E9S405</accession>
<name>A0A0E9S405_ANGAN</name>
<protein>
    <submittedName>
        <fullName evidence="1">Uncharacterized protein</fullName>
    </submittedName>
</protein>
<reference evidence="1" key="1">
    <citation type="submission" date="2014-11" db="EMBL/GenBank/DDBJ databases">
        <authorList>
            <person name="Amaro Gonzalez C."/>
        </authorList>
    </citation>
    <scope>NUCLEOTIDE SEQUENCE</scope>
</reference>
<dbReference type="AlphaFoldDB" id="A0A0E9S405"/>
<reference evidence="1" key="2">
    <citation type="journal article" date="2015" name="Fish Shellfish Immunol.">
        <title>Early steps in the European eel (Anguilla anguilla)-Vibrio vulnificus interaction in the gills: Role of the RtxA13 toxin.</title>
        <authorList>
            <person name="Callol A."/>
            <person name="Pajuelo D."/>
            <person name="Ebbesson L."/>
            <person name="Teles M."/>
            <person name="MacKenzie S."/>
            <person name="Amaro C."/>
        </authorList>
    </citation>
    <scope>NUCLEOTIDE SEQUENCE</scope>
</reference>
<organism evidence="1">
    <name type="scientific">Anguilla anguilla</name>
    <name type="common">European freshwater eel</name>
    <name type="synonym">Muraena anguilla</name>
    <dbReference type="NCBI Taxonomy" id="7936"/>
    <lineage>
        <taxon>Eukaryota</taxon>
        <taxon>Metazoa</taxon>
        <taxon>Chordata</taxon>
        <taxon>Craniata</taxon>
        <taxon>Vertebrata</taxon>
        <taxon>Euteleostomi</taxon>
        <taxon>Actinopterygii</taxon>
        <taxon>Neopterygii</taxon>
        <taxon>Teleostei</taxon>
        <taxon>Anguilliformes</taxon>
        <taxon>Anguillidae</taxon>
        <taxon>Anguilla</taxon>
    </lineage>
</organism>
<dbReference type="EMBL" id="GBXM01073197">
    <property type="protein sequence ID" value="JAH35380.1"/>
    <property type="molecule type" value="Transcribed_RNA"/>
</dbReference>
<evidence type="ECO:0000313" key="1">
    <source>
        <dbReference type="EMBL" id="JAH35380.1"/>
    </source>
</evidence>
<proteinExistence type="predicted"/>